<dbReference type="EnsemblBacteria" id="CAC11982">
    <property type="protein sequence ID" value="CAC11982"/>
    <property type="gene ID" value="CAC11982"/>
</dbReference>
<feature type="transmembrane region" description="Helical" evidence="5">
    <location>
        <begin position="106"/>
        <end position="125"/>
    </location>
</feature>
<feature type="transmembrane region" description="Helical" evidence="5">
    <location>
        <begin position="296"/>
        <end position="317"/>
    </location>
</feature>
<dbReference type="PaxDb" id="273075-Ta0853"/>
<dbReference type="OrthoDB" id="43026at2157"/>
<feature type="transmembrane region" description="Helical" evidence="5">
    <location>
        <begin position="164"/>
        <end position="186"/>
    </location>
</feature>
<dbReference type="InterPro" id="IPR050367">
    <property type="entry name" value="APC_superfamily"/>
</dbReference>
<dbReference type="Pfam" id="PF00324">
    <property type="entry name" value="AA_permease"/>
    <property type="match status" value="1"/>
</dbReference>
<dbReference type="EMBL" id="AL445065">
    <property type="protein sequence ID" value="CAC11982.1"/>
    <property type="molecule type" value="Genomic_DNA"/>
</dbReference>
<feature type="transmembrane region" description="Helical" evidence="5">
    <location>
        <begin position="423"/>
        <end position="448"/>
    </location>
</feature>
<feature type="transmembrane region" description="Helical" evidence="5">
    <location>
        <begin position="48"/>
        <end position="69"/>
    </location>
</feature>
<dbReference type="PANTHER" id="PTHR42770">
    <property type="entry name" value="AMINO ACID TRANSPORTER-RELATED"/>
    <property type="match status" value="1"/>
</dbReference>
<dbReference type="AlphaFoldDB" id="Q9HJW0"/>
<organism evidence="7 8">
    <name type="scientific">Thermoplasma acidophilum (strain ATCC 25905 / DSM 1728 / JCM 9062 / NBRC 15155 / AMRC-C165)</name>
    <dbReference type="NCBI Taxonomy" id="273075"/>
    <lineage>
        <taxon>Archaea</taxon>
        <taxon>Methanobacteriati</taxon>
        <taxon>Thermoplasmatota</taxon>
        <taxon>Thermoplasmata</taxon>
        <taxon>Thermoplasmatales</taxon>
        <taxon>Thermoplasmataceae</taxon>
        <taxon>Thermoplasma</taxon>
    </lineage>
</organism>
<feature type="transmembrane region" description="Helical" evidence="5">
    <location>
        <begin position="137"/>
        <end position="157"/>
    </location>
</feature>
<keyword evidence="8" id="KW-1185">Reference proteome</keyword>
<reference evidence="7 8" key="1">
    <citation type="journal article" date="2000" name="Nature">
        <title>The genome sequence of the thermoacidophilic scavenger Thermoplasma acidophilum.</title>
        <authorList>
            <person name="Ruepp A."/>
            <person name="Graml W."/>
            <person name="Santos-Martinez M.L."/>
            <person name="Koretke K.K."/>
            <person name="Volker C."/>
            <person name="Mewes H.W."/>
            <person name="Frishman D."/>
            <person name="Stocker S."/>
            <person name="Lupas A.N."/>
            <person name="Baumeister W."/>
        </authorList>
    </citation>
    <scope>NUCLEOTIDE SEQUENCE [LARGE SCALE GENOMIC DNA]</scope>
    <source>
        <strain evidence="8">ATCC 25905 / DSM 1728 / JCM 9062 / NBRC 15155 / AMRC-C165</strain>
    </source>
</reference>
<dbReference type="InParanoid" id="Q9HJW0"/>
<evidence type="ECO:0000256" key="5">
    <source>
        <dbReference type="SAM" id="Phobius"/>
    </source>
</evidence>
<feature type="transmembrane region" description="Helical" evidence="5">
    <location>
        <begin position="241"/>
        <end position="260"/>
    </location>
</feature>
<evidence type="ECO:0000256" key="2">
    <source>
        <dbReference type="ARBA" id="ARBA00022692"/>
    </source>
</evidence>
<dbReference type="STRING" id="273075.gene:9572067"/>
<evidence type="ECO:0000256" key="1">
    <source>
        <dbReference type="ARBA" id="ARBA00004141"/>
    </source>
</evidence>
<dbReference type="Proteomes" id="UP000001024">
    <property type="component" value="Chromosome"/>
</dbReference>
<evidence type="ECO:0000313" key="8">
    <source>
        <dbReference type="Proteomes" id="UP000001024"/>
    </source>
</evidence>
<keyword evidence="2 5" id="KW-0812">Transmembrane</keyword>
<feature type="transmembrane region" description="Helical" evidence="5">
    <location>
        <begin position="20"/>
        <end position="41"/>
    </location>
</feature>
<dbReference type="GO" id="GO:0016020">
    <property type="term" value="C:membrane"/>
    <property type="evidence" value="ECO:0007669"/>
    <property type="project" value="UniProtKB-SubCell"/>
</dbReference>
<sequence>MVVNQLGLRHAISQAVALNAPAGTIVLYIAGTASLITSTFVTHQEGAYAIPLILLLSLIIYALMSYSMYAFSRRLSSAGGYYTFVSRGLGTSAGFVTALSYITYEILSFTGFGILGFLGFGYAILPTLGISIPDPDFIWMPIAIIFIGLVSLLIYLGIKPSLRFVTYTMFIEVSFLIATSLALIMMHPARVSATPFTPSPMGNDPFAIFAMMIYAIGAFVGIGGSIPIAEETQKPKRNVPLAIVATIAILGVTIILASYAQVITWGIQNISTFGVGNNAYPLLNIYGADFGIASKVIFWVLIVIVLNSFFTATVSLGTNATRVLFSMSREGALPSFLSEINRNNGTPTMSMITLAIISTAIVIGVGAGFEFIAKMSPLNALLSSSIFLLILESPITYIVHILTNTSLYSYMKKHARMGPMNTIKYLIIPSASTATLLAAIVASIYFNLFYVDAVFASFALIAIIIVSTVVMRFKFKEKLEYLGDFSL</sequence>
<feature type="transmembrane region" description="Helical" evidence="5">
    <location>
        <begin position="206"/>
        <end position="229"/>
    </location>
</feature>
<accession>Q9HJW0</accession>
<gene>
    <name evidence="7" type="ordered locus">Ta0853</name>
</gene>
<dbReference type="eggNOG" id="arCOG03651">
    <property type="taxonomic scope" value="Archaea"/>
</dbReference>
<dbReference type="PIRSF" id="PIRSF006060">
    <property type="entry name" value="AA_transporter"/>
    <property type="match status" value="1"/>
</dbReference>
<dbReference type="InterPro" id="IPR004841">
    <property type="entry name" value="AA-permease/SLC12A_dom"/>
</dbReference>
<name>Q9HJW0_THEAC</name>
<keyword evidence="3 5" id="KW-1133">Transmembrane helix</keyword>
<evidence type="ECO:0000256" key="4">
    <source>
        <dbReference type="ARBA" id="ARBA00023136"/>
    </source>
</evidence>
<dbReference type="HOGENOM" id="CLU_007946_20_3_2"/>
<evidence type="ECO:0000259" key="6">
    <source>
        <dbReference type="Pfam" id="PF00324"/>
    </source>
</evidence>
<dbReference type="PANTHER" id="PTHR42770:SF11">
    <property type="entry name" value="INNER MEMBRANE TRANSPORT PROTEIN YBAT"/>
    <property type="match status" value="1"/>
</dbReference>
<comment type="subcellular location">
    <subcellularLocation>
        <location evidence="1">Membrane</location>
        <topology evidence="1">Multi-pass membrane protein</topology>
    </subcellularLocation>
</comment>
<dbReference type="GO" id="GO:0055085">
    <property type="term" value="P:transmembrane transport"/>
    <property type="evidence" value="ECO:0007669"/>
    <property type="project" value="InterPro"/>
</dbReference>
<feature type="transmembrane region" description="Helical" evidence="5">
    <location>
        <begin position="454"/>
        <end position="473"/>
    </location>
</feature>
<feature type="transmembrane region" description="Helical" evidence="5">
    <location>
        <begin position="378"/>
        <end position="402"/>
    </location>
</feature>
<feature type="domain" description="Amino acid permease/ SLC12A" evidence="6">
    <location>
        <begin position="28"/>
        <end position="475"/>
    </location>
</feature>
<proteinExistence type="predicted"/>
<keyword evidence="4 5" id="KW-0472">Membrane</keyword>
<dbReference type="KEGG" id="tac:Ta0853"/>
<feature type="transmembrane region" description="Helical" evidence="5">
    <location>
        <begin position="351"/>
        <end position="372"/>
    </location>
</feature>
<evidence type="ECO:0000313" key="7">
    <source>
        <dbReference type="EMBL" id="CAC11982.1"/>
    </source>
</evidence>
<protein>
    <submittedName>
        <fullName evidence="7">Ethanolamine permease related protein</fullName>
    </submittedName>
</protein>
<feature type="transmembrane region" description="Helical" evidence="5">
    <location>
        <begin position="81"/>
        <end position="99"/>
    </location>
</feature>
<evidence type="ECO:0000256" key="3">
    <source>
        <dbReference type="ARBA" id="ARBA00022989"/>
    </source>
</evidence>
<dbReference type="Gene3D" id="1.20.1740.10">
    <property type="entry name" value="Amino acid/polyamine transporter I"/>
    <property type="match status" value="1"/>
</dbReference>